<protein>
    <recommendedName>
        <fullName evidence="2">N-acetylmuramoyl-L-alanine amidase</fullName>
        <ecNumber evidence="2">3.5.1.28</ecNumber>
    </recommendedName>
</protein>
<keyword evidence="8" id="KW-1185">Reference proteome</keyword>
<dbReference type="GO" id="GO:0009254">
    <property type="term" value="P:peptidoglycan turnover"/>
    <property type="evidence" value="ECO:0007669"/>
    <property type="project" value="TreeGrafter"/>
</dbReference>
<dbReference type="AlphaFoldDB" id="A0A3E0HZI5"/>
<evidence type="ECO:0000259" key="6">
    <source>
        <dbReference type="SMART" id="SM00644"/>
    </source>
</evidence>
<dbReference type="EMBL" id="QUNO01000003">
    <property type="protein sequence ID" value="REH51888.1"/>
    <property type="molecule type" value="Genomic_DNA"/>
</dbReference>
<evidence type="ECO:0000313" key="8">
    <source>
        <dbReference type="Proteomes" id="UP000256269"/>
    </source>
</evidence>
<feature type="domain" description="N-acetylmuramoyl-L-alanine amidase" evidence="6">
    <location>
        <begin position="254"/>
        <end position="392"/>
    </location>
</feature>
<dbReference type="GO" id="GO:0008745">
    <property type="term" value="F:N-acetylmuramoyl-L-alanine amidase activity"/>
    <property type="evidence" value="ECO:0007669"/>
    <property type="project" value="UniProtKB-EC"/>
</dbReference>
<dbReference type="PROSITE" id="PS51318">
    <property type="entry name" value="TAT"/>
    <property type="match status" value="1"/>
</dbReference>
<dbReference type="InterPro" id="IPR036505">
    <property type="entry name" value="Amidase/PGRP_sf"/>
</dbReference>
<evidence type="ECO:0000256" key="5">
    <source>
        <dbReference type="SAM" id="SignalP"/>
    </source>
</evidence>
<dbReference type="Proteomes" id="UP000256269">
    <property type="component" value="Unassembled WGS sequence"/>
</dbReference>
<reference evidence="7 8" key="1">
    <citation type="submission" date="2018-08" db="EMBL/GenBank/DDBJ databases">
        <title>Genomic Encyclopedia of Archaeal and Bacterial Type Strains, Phase II (KMG-II): from individual species to whole genera.</title>
        <authorList>
            <person name="Goeker M."/>
        </authorList>
    </citation>
    <scope>NUCLEOTIDE SEQUENCE [LARGE SCALE GENOMIC DNA]</scope>
    <source>
        <strain evidence="7 8">DSM 45791</strain>
    </source>
</reference>
<dbReference type="Gene3D" id="3.40.80.10">
    <property type="entry name" value="Peptidoglycan recognition protein-like"/>
    <property type="match status" value="1"/>
</dbReference>
<dbReference type="Gene3D" id="1.10.530.10">
    <property type="match status" value="1"/>
</dbReference>
<dbReference type="GO" id="GO:0071555">
    <property type="term" value="P:cell wall organization"/>
    <property type="evidence" value="ECO:0007669"/>
    <property type="project" value="UniProtKB-KW"/>
</dbReference>
<dbReference type="GO" id="GO:0009253">
    <property type="term" value="P:peptidoglycan catabolic process"/>
    <property type="evidence" value="ECO:0007669"/>
    <property type="project" value="InterPro"/>
</dbReference>
<dbReference type="Pfam" id="PF01510">
    <property type="entry name" value="Amidase_2"/>
    <property type="match status" value="1"/>
</dbReference>
<dbReference type="SMART" id="SM00644">
    <property type="entry name" value="Ami_2"/>
    <property type="match status" value="1"/>
</dbReference>
<dbReference type="PANTHER" id="PTHR30417:SF1">
    <property type="entry name" value="N-ACETYLMURAMOYL-L-ALANINE AMIDASE AMID"/>
    <property type="match status" value="1"/>
</dbReference>
<dbReference type="InterPro" id="IPR002502">
    <property type="entry name" value="Amidase_domain"/>
</dbReference>
<comment type="catalytic activity">
    <reaction evidence="1">
        <text>Hydrolyzes the link between N-acetylmuramoyl residues and L-amino acid residues in certain cell-wall glycopeptides.</text>
        <dbReference type="EC" id="3.5.1.28"/>
    </reaction>
</comment>
<proteinExistence type="predicted"/>
<dbReference type="SUPFAM" id="SSF55846">
    <property type="entry name" value="N-acetylmuramoyl-L-alanine amidase-like"/>
    <property type="match status" value="1"/>
</dbReference>
<keyword evidence="5" id="KW-0732">Signal</keyword>
<organism evidence="7 8">
    <name type="scientific">Kutzneria buriramensis</name>
    <dbReference type="NCBI Taxonomy" id="1045776"/>
    <lineage>
        <taxon>Bacteria</taxon>
        <taxon>Bacillati</taxon>
        <taxon>Actinomycetota</taxon>
        <taxon>Actinomycetes</taxon>
        <taxon>Pseudonocardiales</taxon>
        <taxon>Pseudonocardiaceae</taxon>
        <taxon>Kutzneria</taxon>
    </lineage>
</organism>
<dbReference type="InterPro" id="IPR051206">
    <property type="entry name" value="NAMLAA_amidase_2"/>
</dbReference>
<dbReference type="InterPro" id="IPR023346">
    <property type="entry name" value="Lysozyme-like_dom_sf"/>
</dbReference>
<accession>A0A3E0HZI5</accession>
<evidence type="ECO:0000256" key="3">
    <source>
        <dbReference type="ARBA" id="ARBA00022801"/>
    </source>
</evidence>
<dbReference type="FunFam" id="3.40.80.10:FF:000006">
    <property type="entry name" value="N-acetylmuramoyl-L-alanine amidase"/>
    <property type="match status" value="1"/>
</dbReference>
<evidence type="ECO:0000313" key="7">
    <source>
        <dbReference type="EMBL" id="REH51888.1"/>
    </source>
</evidence>
<dbReference type="EC" id="3.5.1.28" evidence="2"/>
<name>A0A3E0HZI5_9PSEU</name>
<dbReference type="CDD" id="cd06583">
    <property type="entry name" value="PGRP"/>
    <property type="match status" value="1"/>
</dbReference>
<evidence type="ECO:0000256" key="2">
    <source>
        <dbReference type="ARBA" id="ARBA00011901"/>
    </source>
</evidence>
<evidence type="ECO:0000256" key="4">
    <source>
        <dbReference type="ARBA" id="ARBA00023316"/>
    </source>
</evidence>
<evidence type="ECO:0000256" key="1">
    <source>
        <dbReference type="ARBA" id="ARBA00001561"/>
    </source>
</evidence>
<keyword evidence="3" id="KW-0378">Hydrolase</keyword>
<dbReference type="SUPFAM" id="SSF53955">
    <property type="entry name" value="Lysozyme-like"/>
    <property type="match status" value="1"/>
</dbReference>
<dbReference type="InterPro" id="IPR006311">
    <property type="entry name" value="TAT_signal"/>
</dbReference>
<sequence>MLTTKTLRRGSLGAAATTLLGVLLAVAPSSASAAPVGLAAEFASAAHEFGVPEPILLAVSYNMTNWQPSAAPNEAGGVGPMGLISEVGSAESGKGSQAHTATVRSTTSPLVTRAADALHTSAAAVLTDPAQNIRAAAAVLAADAKSAGGTLPTDTSAWYPALVRYAQDSGTSSSAAGSQAFADDVFRTLRTGVAAKAGSPLSLPADRSIPVTPKRANASTPTANCPSDLDCRFVPAAYDWSSADHSDPNNYGNYDPADRPADGDGIQYIVIHDTETSYDNAIAVFQNPGWFASANYVIRASDGQVTQMVRNQDVSWDVNNWTMNQHSISIEHEGVAAQGSSYTPQEYQASAKLVRYLAAEYNIPLDRQHIIGHDEVPGELTASQAKQHWDPGPFWNWQHYMGLLDAPAQAARVSVGSVVTVNPDFASNQPPVTTCDSSGTCTPLPAQGANFVYLRTGPSATAPLIGDPLLHPGGGPGTMQASDWSDKAVSGRQYVVAGQQGDWTAIWYDGQKAWFSNPHGVNTLPACAATVHAPAGVSTVNLYGRAFPQASEYPASIPFDQGWAPTPLTGWTLPAGQSYTVLGTEQASNYFARFDPAGVAGNHTLVTGADQYLLIDFNHRYVMVKASDVVQTPAS</sequence>
<comment type="caution">
    <text evidence="7">The sequence shown here is derived from an EMBL/GenBank/DDBJ whole genome shotgun (WGS) entry which is preliminary data.</text>
</comment>
<gene>
    <name evidence="7" type="ORF">BCF44_103337</name>
</gene>
<keyword evidence="4" id="KW-0961">Cell wall biogenesis/degradation</keyword>
<dbReference type="PANTHER" id="PTHR30417">
    <property type="entry name" value="N-ACETYLMURAMOYL-L-ALANINE AMIDASE AMID"/>
    <property type="match status" value="1"/>
</dbReference>
<feature type="chain" id="PRO_5017630474" description="N-acetylmuramoyl-L-alanine amidase" evidence="5">
    <location>
        <begin position="34"/>
        <end position="635"/>
    </location>
</feature>
<feature type="signal peptide" evidence="5">
    <location>
        <begin position="1"/>
        <end position="33"/>
    </location>
</feature>